<evidence type="ECO:0000313" key="7">
    <source>
        <dbReference type="EMBL" id="BBK23132.1"/>
    </source>
</evidence>
<feature type="domain" description="Integral membrane bound transporter" evidence="6">
    <location>
        <begin position="216"/>
        <end position="335"/>
    </location>
</feature>
<evidence type="ECO:0000259" key="6">
    <source>
        <dbReference type="Pfam" id="PF13515"/>
    </source>
</evidence>
<dbReference type="KEGG" id="aarg:Aargi30884_20350"/>
<feature type="transmembrane region" description="Helical" evidence="5">
    <location>
        <begin position="203"/>
        <end position="220"/>
    </location>
</feature>
<keyword evidence="4 5" id="KW-0472">Membrane</keyword>
<feature type="transmembrane region" description="Helical" evidence="5">
    <location>
        <begin position="326"/>
        <end position="342"/>
    </location>
</feature>
<protein>
    <submittedName>
        <fullName evidence="7">FUSC family protein</fullName>
    </submittedName>
</protein>
<feature type="transmembrane region" description="Helical" evidence="5">
    <location>
        <begin position="277"/>
        <end position="293"/>
    </location>
</feature>
<evidence type="ECO:0000256" key="2">
    <source>
        <dbReference type="ARBA" id="ARBA00022692"/>
    </source>
</evidence>
<keyword evidence="8" id="KW-1185">Reference proteome</keyword>
<gene>
    <name evidence="7" type="ORF">Aargi30884_20350</name>
</gene>
<feature type="transmembrane region" description="Helical" evidence="5">
    <location>
        <begin position="110"/>
        <end position="128"/>
    </location>
</feature>
<dbReference type="InterPro" id="IPR049453">
    <property type="entry name" value="Memb_transporter_dom"/>
</dbReference>
<dbReference type="RefSeq" id="WP_163052211.1">
    <property type="nucleotide sequence ID" value="NZ_AP019695.1"/>
</dbReference>
<dbReference type="Proteomes" id="UP000464754">
    <property type="component" value="Chromosome"/>
</dbReference>
<evidence type="ECO:0000256" key="3">
    <source>
        <dbReference type="ARBA" id="ARBA00022989"/>
    </source>
</evidence>
<keyword evidence="2 5" id="KW-0812">Transmembrane</keyword>
<feature type="transmembrane region" description="Helical" evidence="5">
    <location>
        <begin position="254"/>
        <end position="271"/>
    </location>
</feature>
<feature type="transmembrane region" description="Helical" evidence="5">
    <location>
        <begin position="62"/>
        <end position="80"/>
    </location>
</feature>
<feature type="transmembrane region" description="Helical" evidence="5">
    <location>
        <begin position="87"/>
        <end position="104"/>
    </location>
</feature>
<accession>A0A6N4TM39</accession>
<feature type="transmembrane region" description="Helical" evidence="5">
    <location>
        <begin position="298"/>
        <end position="314"/>
    </location>
</feature>
<feature type="transmembrane region" description="Helical" evidence="5">
    <location>
        <begin position="157"/>
        <end position="175"/>
    </location>
</feature>
<proteinExistence type="predicted"/>
<evidence type="ECO:0000313" key="8">
    <source>
        <dbReference type="Proteomes" id="UP000464754"/>
    </source>
</evidence>
<dbReference type="EMBL" id="AP019695">
    <property type="protein sequence ID" value="BBK23132.1"/>
    <property type="molecule type" value="Genomic_DNA"/>
</dbReference>
<name>A0A6N4TM39_9FIRM</name>
<dbReference type="AlphaFoldDB" id="A0A6N4TM39"/>
<evidence type="ECO:0000256" key="4">
    <source>
        <dbReference type="ARBA" id="ARBA00023136"/>
    </source>
</evidence>
<evidence type="ECO:0000256" key="1">
    <source>
        <dbReference type="ARBA" id="ARBA00004141"/>
    </source>
</evidence>
<keyword evidence="3 5" id="KW-1133">Transmembrane helix</keyword>
<feature type="transmembrane region" description="Helical" evidence="5">
    <location>
        <begin position="29"/>
        <end position="50"/>
    </location>
</feature>
<reference evidence="8" key="1">
    <citation type="submission" date="2019-05" db="EMBL/GenBank/DDBJ databases">
        <title>Complete genome sequencing of Absiella argi strain JCM 30884.</title>
        <authorList>
            <person name="Sakamoto M."/>
            <person name="Murakami T."/>
            <person name="Mori H."/>
        </authorList>
    </citation>
    <scope>NUCLEOTIDE SEQUENCE [LARGE SCALE GENOMIC DNA]</scope>
    <source>
        <strain evidence="8">JCM 30884</strain>
    </source>
</reference>
<comment type="subcellular location">
    <subcellularLocation>
        <location evidence="1">Membrane</location>
        <topology evidence="1">Multi-pass membrane protein</topology>
    </subcellularLocation>
</comment>
<organism evidence="7 8">
    <name type="scientific">Amedibacterium intestinale</name>
    <dbReference type="NCBI Taxonomy" id="2583452"/>
    <lineage>
        <taxon>Bacteria</taxon>
        <taxon>Bacillati</taxon>
        <taxon>Bacillota</taxon>
        <taxon>Erysipelotrichia</taxon>
        <taxon>Erysipelotrichales</taxon>
        <taxon>Erysipelotrichaceae</taxon>
        <taxon>Amedibacterium</taxon>
    </lineage>
</organism>
<sequence length="352" mass="40302">MKFYDLLQLDPAGLKRLIDKSESKKERGFLWAAMFFRSILLVLFAIVFIAPLSSVFGKENNAMAVSMFCILLAVRFVDFGYCIKDSLINLGIVFLLLLISPVLSYYVNPLFAFFIHFLSYIVILFITCDKPEMGNGGLYSFAYVFLCGNPVQGVLFFKRFLLTCFCFLICAAVFYKKHKGKHTDISFQSKIKQFDFYTKKHQWQIRMALGISFILTLGAFFQLERYMWIGFACGSLLSDHNFETKLKEKSMHRILGVLAGSALFYVLYMLMPKSMHSMIGIFGGILLGLCSQYKHKTVLNCLGALMAATGIYGIQEAVILRITDNLIGVVFAFLFFFVYEFLMEKLYQRKMA</sequence>
<dbReference type="Pfam" id="PF13515">
    <property type="entry name" value="FUSC_2"/>
    <property type="match status" value="1"/>
</dbReference>
<evidence type="ECO:0000256" key="5">
    <source>
        <dbReference type="SAM" id="Phobius"/>
    </source>
</evidence>
<dbReference type="GO" id="GO:0016020">
    <property type="term" value="C:membrane"/>
    <property type="evidence" value="ECO:0007669"/>
    <property type="project" value="UniProtKB-SubCell"/>
</dbReference>